<proteinExistence type="predicted"/>
<keyword evidence="3" id="KW-1185">Reference proteome</keyword>
<evidence type="ECO:0000313" key="3">
    <source>
        <dbReference type="Proteomes" id="UP001496674"/>
    </source>
</evidence>
<accession>A0ABM8IEG7</accession>
<protein>
    <submittedName>
        <fullName evidence="2">Nucleotidyltransferase</fullName>
    </submittedName>
</protein>
<evidence type="ECO:0000259" key="1">
    <source>
        <dbReference type="Pfam" id="PF00483"/>
    </source>
</evidence>
<dbReference type="InterPro" id="IPR029044">
    <property type="entry name" value="Nucleotide-diphossugar_trans"/>
</dbReference>
<feature type="domain" description="Nucleotidyl transferase" evidence="1">
    <location>
        <begin position="29"/>
        <end position="137"/>
    </location>
</feature>
<dbReference type="Pfam" id="PF00483">
    <property type="entry name" value="NTP_transferase"/>
    <property type="match status" value="1"/>
</dbReference>
<dbReference type="EMBL" id="AP028055">
    <property type="protein sequence ID" value="BEG98713.1"/>
    <property type="molecule type" value="Genomic_DNA"/>
</dbReference>
<dbReference type="InterPro" id="IPR005835">
    <property type="entry name" value="NTP_transferase_dom"/>
</dbReference>
<sequence>MTTTLVVLAAKMGNKYGGLKQLEGIGPNGETILDYSMYDAVNAGFNKVVFVISKYFEEEFKEKISSRYEGKIKIEYAFQEVESVPDEIRNAKRTLLWGSAHAMLMAKELINEPFGVINATNFYQRESFELLFNNLQKIRNTSGHHFMISFRLANVLAESGGVTRGICEVDENGELVSIVDRVGVERIGGDPMFLNEYNKWEQLDENASISMNMWGFTPDIFKSVTRSFNAFIIQRGADLKAELSIPHFINEMVQNGMKVKTINTPAKWMGLVSADDRIQVILRINDLIRKGAYPKKIFEITNLQNT</sequence>
<dbReference type="RefSeq" id="WP_353333876.1">
    <property type="nucleotide sequence ID" value="NZ_AP028055.1"/>
</dbReference>
<dbReference type="SUPFAM" id="SSF53448">
    <property type="entry name" value="Nucleotide-diphospho-sugar transferases"/>
    <property type="match status" value="1"/>
</dbReference>
<dbReference type="Gene3D" id="3.90.550.10">
    <property type="entry name" value="Spore Coat Polysaccharide Biosynthesis Protein SpsA, Chain A"/>
    <property type="match status" value="1"/>
</dbReference>
<reference evidence="2 3" key="1">
    <citation type="submission" date="2023-04" db="EMBL/GenBank/DDBJ databases">
        <title>Draft genome sequence of acteroides sedimenti strain YN3PY1.</title>
        <authorList>
            <person name="Yoshida N."/>
        </authorList>
    </citation>
    <scope>NUCLEOTIDE SEQUENCE [LARGE SCALE GENOMIC DNA]</scope>
    <source>
        <strain evidence="2 3">YN3PY1</strain>
    </source>
</reference>
<gene>
    <name evidence="2" type="ORF">BSYN_09780</name>
</gene>
<organism evidence="2 3">
    <name type="scientific">Bacteroides sedimenti</name>
    <dbReference type="NCBI Taxonomy" id="2136147"/>
    <lineage>
        <taxon>Bacteria</taxon>
        <taxon>Pseudomonadati</taxon>
        <taxon>Bacteroidota</taxon>
        <taxon>Bacteroidia</taxon>
        <taxon>Bacteroidales</taxon>
        <taxon>Bacteroidaceae</taxon>
        <taxon>Bacteroides</taxon>
    </lineage>
</organism>
<dbReference type="Proteomes" id="UP001496674">
    <property type="component" value="Chromosome"/>
</dbReference>
<evidence type="ECO:0000313" key="2">
    <source>
        <dbReference type="EMBL" id="BEG98713.1"/>
    </source>
</evidence>
<name>A0ABM8IEG7_9BACE</name>